<reference evidence="5 7" key="2">
    <citation type="submission" date="2021-12" db="EMBL/GenBank/DDBJ databases">
        <title>A phylogenomic analysis of Limosilactobacillus reuteri reveals ancient and stable evolutionary relationships with rodents and birds and zoonotic transmission to humans.</title>
        <authorList>
            <person name="Li F."/>
            <person name="Li X."/>
            <person name="Cheng C."/>
            <person name="Tollenaar S."/>
            <person name="Zhang J.S."/>
            <person name="Simpson D."/>
            <person name="Tasseva G."/>
            <person name="Perez-Munoz M.E."/>
            <person name="Frese S."/>
            <person name="Gaenzle M.G."/>
            <person name="Walter J."/>
            <person name="Zheng J."/>
        </authorList>
    </citation>
    <scope>NUCLEOTIDE SEQUENCE [LARGE SCALE GENOMIC DNA]</scope>
    <source>
        <strain evidence="5 7">BG-MG3-B</strain>
    </source>
</reference>
<evidence type="ECO:0000313" key="4">
    <source>
        <dbReference type="EMBL" id="MBB1095439.1"/>
    </source>
</evidence>
<dbReference type="Gene3D" id="3.40.50.2300">
    <property type="match status" value="1"/>
</dbReference>
<dbReference type="GO" id="GO:0000156">
    <property type="term" value="F:phosphorelay response regulator activity"/>
    <property type="evidence" value="ECO:0007669"/>
    <property type="project" value="InterPro"/>
</dbReference>
<dbReference type="PANTHER" id="PTHR37299">
    <property type="entry name" value="TRANSCRIPTIONAL REGULATOR-RELATED"/>
    <property type="match status" value="1"/>
</dbReference>
<dbReference type="SMART" id="SM00448">
    <property type="entry name" value="REC"/>
    <property type="match status" value="1"/>
</dbReference>
<dbReference type="EMBL" id="JACIVE010000049">
    <property type="protein sequence ID" value="MBB1095439.1"/>
    <property type="molecule type" value="Genomic_DNA"/>
</dbReference>
<proteinExistence type="predicted"/>
<evidence type="ECO:0000259" key="3">
    <source>
        <dbReference type="PROSITE" id="PS50930"/>
    </source>
</evidence>
<evidence type="ECO:0000313" key="6">
    <source>
        <dbReference type="Proteomes" id="UP000534578"/>
    </source>
</evidence>
<dbReference type="InterPro" id="IPR007492">
    <property type="entry name" value="LytTR_DNA-bd_dom"/>
</dbReference>
<feature type="domain" description="Response regulatory" evidence="2">
    <location>
        <begin position="2"/>
        <end position="116"/>
    </location>
</feature>
<feature type="modified residue" description="4-aspartylphosphate" evidence="1">
    <location>
        <position position="53"/>
    </location>
</feature>
<dbReference type="Gene3D" id="2.20.25.10">
    <property type="match status" value="1"/>
</dbReference>
<evidence type="ECO:0000259" key="2">
    <source>
        <dbReference type="PROSITE" id="PS50110"/>
    </source>
</evidence>
<dbReference type="InterPro" id="IPR046947">
    <property type="entry name" value="LytR-like"/>
</dbReference>
<dbReference type="InterPro" id="IPR011006">
    <property type="entry name" value="CheY-like_superfamily"/>
</dbReference>
<dbReference type="Proteomes" id="UP000534578">
    <property type="component" value="Unassembled WGS sequence"/>
</dbReference>
<dbReference type="PANTHER" id="PTHR37299:SF1">
    <property type="entry name" value="STAGE 0 SPORULATION PROTEIN A HOMOLOG"/>
    <property type="match status" value="1"/>
</dbReference>
<dbReference type="Proteomes" id="UP001199710">
    <property type="component" value="Unassembled WGS sequence"/>
</dbReference>
<keyword evidence="7" id="KW-1185">Reference proteome</keyword>
<dbReference type="Gene3D" id="2.40.50.40">
    <property type="match status" value="1"/>
</dbReference>
<dbReference type="Pfam" id="PF00072">
    <property type="entry name" value="Response_reg"/>
    <property type="match status" value="1"/>
</dbReference>
<dbReference type="SUPFAM" id="SSF52172">
    <property type="entry name" value="CheY-like"/>
    <property type="match status" value="1"/>
</dbReference>
<dbReference type="PROSITE" id="PS50930">
    <property type="entry name" value="HTH_LYTTR"/>
    <property type="match status" value="1"/>
</dbReference>
<feature type="domain" description="HTH LytTR-type" evidence="3">
    <location>
        <begin position="138"/>
        <end position="243"/>
    </location>
</feature>
<dbReference type="SMART" id="SM00850">
    <property type="entry name" value="LytTR"/>
    <property type="match status" value="1"/>
</dbReference>
<keyword evidence="1" id="KW-0597">Phosphoprotein</keyword>
<sequence>MKVLIVDDEPLAREELHYLIQGNSEVTEILEADGIFMAEEQVKSKHPDMVFLDIKLSDGNGMALAEKIKSFDNSPHIVFATAYDSYALDAFEADAVDYILKPFSAKRVNEAIMRVAKLISLDDDVTKAKMELRQNPRISIQNDERTIILQKKQILYVQAQQGFVYIWTFNQHKIISRQTLTNIYGQLKSPAFLQIHRSFIVNLNGVTELQPSFNHTYELTLIDGSKLPVSRSYVSTTKKALGL</sequence>
<evidence type="ECO:0000313" key="5">
    <source>
        <dbReference type="EMBL" id="MCD7130398.1"/>
    </source>
</evidence>
<dbReference type="RefSeq" id="WP_182578356.1">
    <property type="nucleotide sequence ID" value="NZ_JACIVE010000049.1"/>
</dbReference>
<dbReference type="Pfam" id="PF04397">
    <property type="entry name" value="LytTR"/>
    <property type="match status" value="1"/>
</dbReference>
<accession>A0A7W3UHA8</accession>
<organism evidence="4 6">
    <name type="scientific">Limosilactobacillus agrestis</name>
    <dbReference type="NCBI Taxonomy" id="2759748"/>
    <lineage>
        <taxon>Bacteria</taxon>
        <taxon>Bacillati</taxon>
        <taxon>Bacillota</taxon>
        <taxon>Bacilli</taxon>
        <taxon>Lactobacillales</taxon>
        <taxon>Lactobacillaceae</taxon>
        <taxon>Limosilactobacillus</taxon>
    </lineage>
</organism>
<dbReference type="GO" id="GO:0003677">
    <property type="term" value="F:DNA binding"/>
    <property type="evidence" value="ECO:0007669"/>
    <property type="project" value="UniProtKB-KW"/>
</dbReference>
<dbReference type="InterPro" id="IPR001789">
    <property type="entry name" value="Sig_transdc_resp-reg_receiver"/>
</dbReference>
<comment type="caution">
    <text evidence="4">The sequence shown here is derived from an EMBL/GenBank/DDBJ whole genome shotgun (WGS) entry which is preliminary data.</text>
</comment>
<evidence type="ECO:0000313" key="7">
    <source>
        <dbReference type="Proteomes" id="UP001199710"/>
    </source>
</evidence>
<reference evidence="4 6" key="1">
    <citation type="submission" date="2020-07" db="EMBL/GenBank/DDBJ databases">
        <title>Description of Limosilactobacillus balticus sp. nov., Limosilactobacillus agrestis sp. nov., Limosilactobacillus albertensis sp. nov., Limosilactobacillus rudii sp. nov., Limosilactobacillus fastidiosus sp. nov., five novel Limosilactobacillus species isolated from the vertebrate gastrointestinal tract, and proposal of 6 subspecies of Limosilactobacillus reuteri adapted to the gastrointestinal tract of specific vertebrate hosts.</title>
        <authorList>
            <person name="Li F."/>
            <person name="Cheng C."/>
            <person name="Zheng J."/>
            <person name="Quevedo R.M."/>
            <person name="Li J."/>
            <person name="Roos S."/>
            <person name="Gaenzle M.G."/>
            <person name="Walter J."/>
        </authorList>
    </citation>
    <scope>NUCLEOTIDE SEQUENCE [LARGE SCALE GENOMIC DNA]</scope>
    <source>
        <strain evidence="4 6">BG-MG3-A</strain>
    </source>
</reference>
<dbReference type="AlphaFoldDB" id="A0A7W3UHA8"/>
<protein>
    <submittedName>
        <fullName evidence="5">LytTR family DNA-binding domain-containing protein</fullName>
    </submittedName>
    <submittedName>
        <fullName evidence="4">Response regulator transcription factor</fullName>
    </submittedName>
</protein>
<dbReference type="PROSITE" id="PS50110">
    <property type="entry name" value="RESPONSE_REGULATORY"/>
    <property type="match status" value="1"/>
</dbReference>
<keyword evidence="5" id="KW-0238">DNA-binding</keyword>
<evidence type="ECO:0000256" key="1">
    <source>
        <dbReference type="PROSITE-ProRule" id="PRU00169"/>
    </source>
</evidence>
<name>A0A7W3UHA8_9LACO</name>
<dbReference type="EMBL" id="JAJPDE010000057">
    <property type="protein sequence ID" value="MCD7130398.1"/>
    <property type="molecule type" value="Genomic_DNA"/>
</dbReference>
<gene>
    <name evidence="4" type="ORF">H5R92_04475</name>
    <name evidence="5" type="ORF">LTY36_04240</name>
</gene>